<keyword evidence="4" id="KW-1185">Reference proteome</keyword>
<keyword evidence="1" id="KW-1133">Transmembrane helix</keyword>
<feature type="chain" id="PRO_5045616060" evidence="2">
    <location>
        <begin position="21"/>
        <end position="177"/>
    </location>
</feature>
<evidence type="ECO:0000313" key="4">
    <source>
        <dbReference type="Proteomes" id="UP001597601"/>
    </source>
</evidence>
<evidence type="ECO:0000256" key="2">
    <source>
        <dbReference type="SAM" id="SignalP"/>
    </source>
</evidence>
<keyword evidence="1" id="KW-0472">Membrane</keyword>
<evidence type="ECO:0000313" key="3">
    <source>
        <dbReference type="EMBL" id="MFD2866249.1"/>
    </source>
</evidence>
<dbReference type="Proteomes" id="UP001597601">
    <property type="component" value="Unassembled WGS sequence"/>
</dbReference>
<feature type="signal peptide" evidence="2">
    <location>
        <begin position="1"/>
        <end position="20"/>
    </location>
</feature>
<accession>A0ABW5XTT1</accession>
<feature type="transmembrane region" description="Helical" evidence="1">
    <location>
        <begin position="140"/>
        <end position="156"/>
    </location>
</feature>
<proteinExistence type="predicted"/>
<keyword evidence="2" id="KW-0732">Signal</keyword>
<reference evidence="4" key="1">
    <citation type="journal article" date="2019" name="Int. J. Syst. Evol. Microbiol.">
        <title>The Global Catalogue of Microorganisms (GCM) 10K type strain sequencing project: providing services to taxonomists for standard genome sequencing and annotation.</title>
        <authorList>
            <consortium name="The Broad Institute Genomics Platform"/>
            <consortium name="The Broad Institute Genome Sequencing Center for Infectious Disease"/>
            <person name="Wu L."/>
            <person name="Ma J."/>
        </authorList>
    </citation>
    <scope>NUCLEOTIDE SEQUENCE [LARGE SCALE GENOMIC DNA]</scope>
    <source>
        <strain evidence="4">KCTC 52232</strain>
    </source>
</reference>
<protein>
    <submittedName>
        <fullName evidence="3">Uncharacterized protein</fullName>
    </submittedName>
</protein>
<evidence type="ECO:0000256" key="1">
    <source>
        <dbReference type="SAM" id="Phobius"/>
    </source>
</evidence>
<feature type="transmembrane region" description="Helical" evidence="1">
    <location>
        <begin position="116"/>
        <end position="133"/>
    </location>
</feature>
<keyword evidence="1" id="KW-0812">Transmembrane</keyword>
<gene>
    <name evidence="3" type="ORF">ACFSYC_16250</name>
</gene>
<sequence>MKKLLLVVSLMLITGASVFADTITINHFVVKENPFAESEVAIVATDTAGNITENVVGVFAFTVNGFQEQLRFDKGTAFYRHKLEKSAFFYVKHINNDGTHSMLYYIYKQDGKLKPFHISWALLVIIPLALVLLGYMFKRFIIIALVIFCIFLYFNHHNGLSVPTFFESIFDGLRGLF</sequence>
<organism evidence="3 4">
    <name type="scientific">Mucilaginibacter antarcticus</name>
    <dbReference type="NCBI Taxonomy" id="1855725"/>
    <lineage>
        <taxon>Bacteria</taxon>
        <taxon>Pseudomonadati</taxon>
        <taxon>Bacteroidota</taxon>
        <taxon>Sphingobacteriia</taxon>
        <taxon>Sphingobacteriales</taxon>
        <taxon>Sphingobacteriaceae</taxon>
        <taxon>Mucilaginibacter</taxon>
    </lineage>
</organism>
<name>A0ABW5XTT1_9SPHI</name>
<dbReference type="EMBL" id="JBHUON010000023">
    <property type="protein sequence ID" value="MFD2866249.1"/>
    <property type="molecule type" value="Genomic_DNA"/>
</dbReference>
<dbReference type="RefSeq" id="WP_377129709.1">
    <property type="nucleotide sequence ID" value="NZ_JBHUON010000023.1"/>
</dbReference>
<comment type="caution">
    <text evidence="3">The sequence shown here is derived from an EMBL/GenBank/DDBJ whole genome shotgun (WGS) entry which is preliminary data.</text>
</comment>